<organism evidence="1 2">
    <name type="scientific">Marinobacter orientalis</name>
    <dbReference type="NCBI Taxonomy" id="1928859"/>
    <lineage>
        <taxon>Bacteria</taxon>
        <taxon>Pseudomonadati</taxon>
        <taxon>Pseudomonadota</taxon>
        <taxon>Gammaproteobacteria</taxon>
        <taxon>Pseudomonadales</taxon>
        <taxon>Marinobacteraceae</taxon>
        <taxon>Marinobacter</taxon>
    </lineage>
</organism>
<keyword evidence="2" id="KW-1185">Reference proteome</keyword>
<comment type="caution">
    <text evidence="1">The sequence shown here is derived from an EMBL/GenBank/DDBJ whole genome shotgun (WGS) entry which is preliminary data.</text>
</comment>
<dbReference type="RefSeq" id="WP_135955669.1">
    <property type="nucleotide sequence ID" value="NZ_JABCKY010000008.1"/>
</dbReference>
<evidence type="ECO:0000313" key="1">
    <source>
        <dbReference type="EMBL" id="NMT65131.1"/>
    </source>
</evidence>
<dbReference type="Proteomes" id="UP000567186">
    <property type="component" value="Unassembled WGS sequence"/>
</dbReference>
<dbReference type="AlphaFoldDB" id="A0A7Y0RF88"/>
<sequence length="60" mass="7102">MKYRPASPVQPVGTGFRQAEIRPENGMAIPVAHHPDYRFQERDYRVNSARRHGTRKLRLW</sequence>
<name>A0A7Y0RF88_9GAMM</name>
<proteinExistence type="predicted"/>
<dbReference type="EMBL" id="JABCKY010000008">
    <property type="protein sequence ID" value="NMT65131.1"/>
    <property type="molecule type" value="Genomic_DNA"/>
</dbReference>
<gene>
    <name evidence="1" type="ORF">HIU99_16230</name>
</gene>
<evidence type="ECO:0000313" key="2">
    <source>
        <dbReference type="Proteomes" id="UP000567186"/>
    </source>
</evidence>
<accession>A0A7Y0RF88</accession>
<reference evidence="1 2" key="1">
    <citation type="submission" date="2020-04" db="EMBL/GenBank/DDBJ databases">
        <title>Marinobacter oceani sp. nov., isolated from marine solar saltern.</title>
        <authorList>
            <person name="Chen X.-Y."/>
        </authorList>
    </citation>
    <scope>NUCLEOTIDE SEQUENCE [LARGE SCALE GENOMIC DNA]</scope>
    <source>
        <strain evidence="1 2">W62</strain>
    </source>
</reference>
<protein>
    <submittedName>
        <fullName evidence="1">Uncharacterized protein</fullName>
    </submittedName>
</protein>